<accession>A0A8X8G5U1</accession>
<dbReference type="AlphaFoldDB" id="A0A8X8G5U1"/>
<dbReference type="EMBL" id="JABBHS010000027">
    <property type="protein sequence ID" value="MBU2721815.1"/>
    <property type="molecule type" value="Genomic_DNA"/>
</dbReference>
<reference evidence="2" key="1">
    <citation type="journal article" date="2021" name="ISME J.">
        <title>Genomic evolution of the class Acidithiobacillia: deep-branching Proteobacteria living in extreme acidic conditions.</title>
        <authorList>
            <person name="Moya-Beltran A."/>
            <person name="Beard S."/>
            <person name="Rojas-Villalobos C."/>
            <person name="Issotta F."/>
            <person name="Gallardo Y."/>
            <person name="Ulloa R."/>
            <person name="Giaveno A."/>
            <person name="Degli Esposti M."/>
            <person name="Johnson D.B."/>
            <person name="Quatrini R."/>
        </authorList>
    </citation>
    <scope>NUCLEOTIDE SEQUENCE</scope>
    <source>
        <strain evidence="2">DSM 583</strain>
    </source>
</reference>
<proteinExistence type="predicted"/>
<evidence type="ECO:0000313" key="3">
    <source>
        <dbReference type="Proteomes" id="UP000887300"/>
    </source>
</evidence>
<sequence length="709" mass="70213">MHTKPLTNDHSESGAALLVVVLVSALLMLLIAESVAMMGRTSVQSASDVGQSNEARAAALAGVSAMTQYAQNIHSTADTASSNDSNCEQDMLGLGPLLCGLDTNLPGGQVAIPNGGNGGVAVEMPVGTTATATISNASPYVDARVRAVVTANTFSPASGATPSKPGIISILSEGQSGSASATVAAVLGAVAATPSATSSSSVINNAININGNSTFSGDVNVVGGDAPQNLSDNGSVSTGGSFNGFNSIYSVDSLTISGSSTNPNESIFSDQSITLSGSGQYASVKALGNVSTSGGVNSAYIQANGSVSISSGGATTVLSGTGTAGSGGVTMTGNANVGSVTTTGNVSQDSGTVTSLHTGGNYSASSWPTVGSGIVGGSISGSGNFQGLVSQPGYQVSITPLTQVTVSQPTINVYPLAQDANFAFYPPTSTESANGVVADVVVDHVNGFTSGATYYLYNETVGGSPYYGYLCTADTGYNGNCTNIAQGFSAYNAEITYSNGTWTLDGISVAPGVLFFSGNLSVGSGTYNDSLLATGDETLSSASPAVQAPNYAGPDLACSYKNVNGAYVYPTNFCTTGPYSGAGAYSGYVAASIGNIALYTGGTDASGTFTGGNLSLGASNNIGGDIIAANTINTGGSTTINGYLLVGGENPGSGTGNSFGDSTTIGLSNLPATFTPILPSSPGGYSATAPYAPPPPETVMKLLDIYWLN</sequence>
<organism evidence="2 3">
    <name type="scientific">Acidithiobacillus ferridurans</name>
    <dbReference type="NCBI Taxonomy" id="1232575"/>
    <lineage>
        <taxon>Bacteria</taxon>
        <taxon>Pseudomonadati</taxon>
        <taxon>Pseudomonadota</taxon>
        <taxon>Acidithiobacillia</taxon>
        <taxon>Acidithiobacillales</taxon>
        <taxon>Acidithiobacillaceae</taxon>
        <taxon>Acidithiobacillus</taxon>
    </lineage>
</organism>
<comment type="caution">
    <text evidence="2">The sequence shown here is derived from an EMBL/GenBank/DDBJ whole genome shotgun (WGS) entry which is preliminary data.</text>
</comment>
<evidence type="ECO:0000256" key="1">
    <source>
        <dbReference type="SAM" id="Phobius"/>
    </source>
</evidence>
<dbReference type="RefSeq" id="WP_215890388.1">
    <property type="nucleotide sequence ID" value="NZ_CP134225.1"/>
</dbReference>
<keyword evidence="1" id="KW-0812">Transmembrane</keyword>
<dbReference type="Proteomes" id="UP000887300">
    <property type="component" value="Unassembled WGS sequence"/>
</dbReference>
<keyword evidence="1" id="KW-1133">Transmembrane helix</keyword>
<name>A0A8X8G5U1_ACIFI</name>
<keyword evidence="1" id="KW-0472">Membrane</keyword>
<evidence type="ECO:0000313" key="2">
    <source>
        <dbReference type="EMBL" id="MBU2721815.1"/>
    </source>
</evidence>
<gene>
    <name evidence="2" type="ORF">HF568_00905</name>
</gene>
<protein>
    <submittedName>
        <fullName evidence="2">Uncharacterized protein</fullName>
    </submittedName>
</protein>
<feature type="transmembrane region" description="Helical" evidence="1">
    <location>
        <begin position="14"/>
        <end position="32"/>
    </location>
</feature>